<dbReference type="Gene3D" id="3.40.50.300">
    <property type="entry name" value="P-loop containing nucleotide triphosphate hydrolases"/>
    <property type="match status" value="1"/>
</dbReference>
<dbReference type="GO" id="GO:0046316">
    <property type="term" value="F:gluconokinase activity"/>
    <property type="evidence" value="ECO:0007669"/>
    <property type="project" value="UniProtKB-EC"/>
</dbReference>
<evidence type="ECO:0000256" key="5">
    <source>
        <dbReference type="ARBA" id="ARBA00022741"/>
    </source>
</evidence>
<comment type="similarity">
    <text evidence="2 10">Belongs to the gluconokinase GntK/GntV family.</text>
</comment>
<dbReference type="FunFam" id="3.40.50.300:FF:000522">
    <property type="entry name" value="Gluconokinase"/>
    <property type="match status" value="1"/>
</dbReference>
<evidence type="ECO:0000256" key="4">
    <source>
        <dbReference type="ARBA" id="ARBA00022679"/>
    </source>
</evidence>
<proteinExistence type="inferred from homology"/>
<evidence type="ECO:0000256" key="9">
    <source>
        <dbReference type="ARBA" id="ARBA00048090"/>
    </source>
</evidence>
<evidence type="ECO:0000256" key="11">
    <source>
        <dbReference type="SAM" id="MobiDB-lite"/>
    </source>
</evidence>
<dbReference type="Pfam" id="PF01202">
    <property type="entry name" value="SKI"/>
    <property type="match status" value="1"/>
</dbReference>
<dbReference type="AlphaFoldDB" id="A0A931B3B2"/>
<keyword evidence="7 10" id="KW-0067">ATP-binding</keyword>
<dbReference type="SUPFAM" id="SSF52540">
    <property type="entry name" value="P-loop containing nucleoside triphosphate hydrolases"/>
    <property type="match status" value="1"/>
</dbReference>
<dbReference type="EC" id="2.7.1.12" evidence="3 10"/>
<organism evidence="12 13">
    <name type="scientific">Streptacidiphilus fuscans</name>
    <dbReference type="NCBI Taxonomy" id="2789292"/>
    <lineage>
        <taxon>Bacteria</taxon>
        <taxon>Bacillati</taxon>
        <taxon>Actinomycetota</taxon>
        <taxon>Actinomycetes</taxon>
        <taxon>Kitasatosporales</taxon>
        <taxon>Streptomycetaceae</taxon>
        <taxon>Streptacidiphilus</taxon>
    </lineage>
</organism>
<dbReference type="PANTHER" id="PTHR43442:SF3">
    <property type="entry name" value="GLUCONOKINASE-RELATED"/>
    <property type="match status" value="1"/>
</dbReference>
<evidence type="ECO:0000256" key="1">
    <source>
        <dbReference type="ARBA" id="ARBA00004761"/>
    </source>
</evidence>
<dbReference type="RefSeq" id="WP_196192394.1">
    <property type="nucleotide sequence ID" value="NZ_JADPRT010000002.1"/>
</dbReference>
<protein>
    <recommendedName>
        <fullName evidence="3 10">Gluconokinase</fullName>
        <ecNumber evidence="3 10">2.7.1.12</ecNumber>
    </recommendedName>
</protein>
<keyword evidence="6 10" id="KW-0418">Kinase</keyword>
<keyword evidence="5 10" id="KW-0547">Nucleotide-binding</keyword>
<reference evidence="12" key="1">
    <citation type="submission" date="2020-11" db="EMBL/GenBank/DDBJ databases">
        <title>Isolation and identification of active actinomycetes.</title>
        <authorList>
            <person name="Yu B."/>
        </authorList>
    </citation>
    <scope>NUCLEOTIDE SEQUENCE</scope>
    <source>
        <strain evidence="12">NEAU-YB345</strain>
    </source>
</reference>
<evidence type="ECO:0000256" key="8">
    <source>
        <dbReference type="ARBA" id="ARBA00023064"/>
    </source>
</evidence>
<comment type="catalytic activity">
    <reaction evidence="9 10">
        <text>D-gluconate + ATP = 6-phospho-D-gluconate + ADP + H(+)</text>
        <dbReference type="Rhea" id="RHEA:19433"/>
        <dbReference type="ChEBI" id="CHEBI:15378"/>
        <dbReference type="ChEBI" id="CHEBI:18391"/>
        <dbReference type="ChEBI" id="CHEBI:30616"/>
        <dbReference type="ChEBI" id="CHEBI:58759"/>
        <dbReference type="ChEBI" id="CHEBI:456216"/>
        <dbReference type="EC" id="2.7.1.12"/>
    </reaction>
</comment>
<dbReference type="CDD" id="cd02021">
    <property type="entry name" value="GntK"/>
    <property type="match status" value="1"/>
</dbReference>
<feature type="region of interest" description="Disordered" evidence="11">
    <location>
        <begin position="144"/>
        <end position="180"/>
    </location>
</feature>
<dbReference type="InterPro" id="IPR027417">
    <property type="entry name" value="P-loop_NTPase"/>
</dbReference>
<gene>
    <name evidence="12" type="ORF">I2501_03865</name>
</gene>
<evidence type="ECO:0000313" key="13">
    <source>
        <dbReference type="Proteomes" id="UP000657385"/>
    </source>
</evidence>
<keyword evidence="4 10" id="KW-0808">Transferase</keyword>
<dbReference type="GO" id="GO:0019521">
    <property type="term" value="P:D-gluconate metabolic process"/>
    <property type="evidence" value="ECO:0007669"/>
    <property type="project" value="UniProtKB-KW"/>
</dbReference>
<evidence type="ECO:0000256" key="2">
    <source>
        <dbReference type="ARBA" id="ARBA00008420"/>
    </source>
</evidence>
<evidence type="ECO:0000256" key="10">
    <source>
        <dbReference type="RuleBase" id="RU363066"/>
    </source>
</evidence>
<accession>A0A931B3B2</accession>
<comment type="caution">
    <text evidence="12">The sequence shown here is derived from an EMBL/GenBank/DDBJ whole genome shotgun (WGS) entry which is preliminary data.</text>
</comment>
<dbReference type="InterPro" id="IPR031322">
    <property type="entry name" value="Shikimate/glucono_kinase"/>
</dbReference>
<dbReference type="PANTHER" id="PTHR43442">
    <property type="entry name" value="GLUCONOKINASE-RELATED"/>
    <property type="match status" value="1"/>
</dbReference>
<dbReference type="InterPro" id="IPR006001">
    <property type="entry name" value="Therm_gnt_kin"/>
</dbReference>
<sequence>MVAAGSPRPPSVVVMGVSGVGKSTVARLLAERLGVELGDADNLHPAANIAKMSAGIPLDDADRRPWLEAIGAWLHERADDGSVIACSALKRSHRDILRAACPGVVFLHLTASPELLADRLGHRHEHFMPASLLDSQLAALEPLGPDEHGITLDTSSPPEQTARTAARLLARPPVGDRESP</sequence>
<evidence type="ECO:0000256" key="6">
    <source>
        <dbReference type="ARBA" id="ARBA00022777"/>
    </source>
</evidence>
<evidence type="ECO:0000313" key="12">
    <source>
        <dbReference type="EMBL" id="MBF9067178.1"/>
    </source>
</evidence>
<name>A0A931B3B2_9ACTN</name>
<dbReference type="Proteomes" id="UP000657385">
    <property type="component" value="Unassembled WGS sequence"/>
</dbReference>
<dbReference type="GO" id="GO:0005737">
    <property type="term" value="C:cytoplasm"/>
    <property type="evidence" value="ECO:0007669"/>
    <property type="project" value="TreeGrafter"/>
</dbReference>
<comment type="pathway">
    <text evidence="1">Carbohydrate acid metabolism.</text>
</comment>
<dbReference type="GO" id="GO:0005524">
    <property type="term" value="F:ATP binding"/>
    <property type="evidence" value="ECO:0007669"/>
    <property type="project" value="UniProtKB-KW"/>
</dbReference>
<evidence type="ECO:0000256" key="3">
    <source>
        <dbReference type="ARBA" id="ARBA00012054"/>
    </source>
</evidence>
<dbReference type="NCBIfam" id="TIGR01313">
    <property type="entry name" value="therm_gnt_kin"/>
    <property type="match status" value="1"/>
</dbReference>
<keyword evidence="13" id="KW-1185">Reference proteome</keyword>
<keyword evidence="8" id="KW-0311">Gluconate utilization</keyword>
<dbReference type="EMBL" id="JADPRT010000002">
    <property type="protein sequence ID" value="MBF9067178.1"/>
    <property type="molecule type" value="Genomic_DNA"/>
</dbReference>
<feature type="compositionally biased region" description="Low complexity" evidence="11">
    <location>
        <begin position="161"/>
        <end position="171"/>
    </location>
</feature>
<evidence type="ECO:0000256" key="7">
    <source>
        <dbReference type="ARBA" id="ARBA00022840"/>
    </source>
</evidence>